<evidence type="ECO:0000313" key="2">
    <source>
        <dbReference type="Proteomes" id="UP001448614"/>
    </source>
</evidence>
<evidence type="ECO:0000313" key="1">
    <source>
        <dbReference type="EMBL" id="MEO3941513.1"/>
    </source>
</evidence>
<organism evidence="1 2">
    <name type="scientific">Paenarthrobacter nicotinovorans</name>
    <name type="common">Arthrobacter nicotinovorans</name>
    <dbReference type="NCBI Taxonomy" id="29320"/>
    <lineage>
        <taxon>Bacteria</taxon>
        <taxon>Bacillati</taxon>
        <taxon>Actinomycetota</taxon>
        <taxon>Actinomycetes</taxon>
        <taxon>Micrococcales</taxon>
        <taxon>Micrococcaceae</taxon>
        <taxon>Paenarthrobacter</taxon>
    </lineage>
</organism>
<proteinExistence type="predicted"/>
<dbReference type="Proteomes" id="UP001448614">
    <property type="component" value="Unassembled WGS sequence"/>
</dbReference>
<dbReference type="EMBL" id="JBBMFV010000004">
    <property type="protein sequence ID" value="MEO3941513.1"/>
    <property type="molecule type" value="Genomic_DNA"/>
</dbReference>
<accession>A0ABV0GSF6</accession>
<dbReference type="RefSeq" id="WP_026543367.1">
    <property type="nucleotide sequence ID" value="NZ_JBBMFV010000004.1"/>
</dbReference>
<keyword evidence="2" id="KW-1185">Reference proteome</keyword>
<gene>
    <name evidence="1" type="ORF">V3C41_10595</name>
</gene>
<reference evidence="1 2" key="1">
    <citation type="journal article" date="2024" name="Appl. Microbiol. Biotechnol.">
        <title>Biosynthetic gene clusters with biotechnological applications in novel Antarctic isolates from Actinomycetota.</title>
        <authorList>
            <person name="Bruna P."/>
            <person name="Nunez-Montero K."/>
            <person name="Contreras M.J."/>
            <person name="Leal K."/>
            <person name="Garcia M."/>
            <person name="Abanto M."/>
            <person name="Barrientos L."/>
        </authorList>
    </citation>
    <scope>NUCLEOTIDE SEQUENCE [LARGE SCALE GENOMIC DNA]</scope>
    <source>
        <strain evidence="1 2">Se16.17</strain>
    </source>
</reference>
<protein>
    <submittedName>
        <fullName evidence="1">Uncharacterized protein</fullName>
    </submittedName>
</protein>
<comment type="caution">
    <text evidence="1">The sequence shown here is derived from an EMBL/GenBank/DDBJ whole genome shotgun (WGS) entry which is preliminary data.</text>
</comment>
<sequence>MEPDWIEHRRSDDREHVGWMKPVDDGFVAIDLLGRPRTEVVDWFVAEETLDELGLGYLADPHELLLDDGGWLRVRIAEVTPTLVRVKREDWGDMTAPQVYFTVPNPIPEDQLRPLSRGLPGRATT</sequence>
<name>A0ABV0GSF6_PAENI</name>